<gene>
    <name evidence="1" type="ORF">L6452_30253</name>
</gene>
<name>A0ACB8ZI77_ARCLA</name>
<proteinExistence type="predicted"/>
<reference evidence="1 2" key="2">
    <citation type="journal article" date="2022" name="Mol. Ecol. Resour.">
        <title>The genomes of chicory, endive, great burdock and yacon provide insights into Asteraceae paleo-polyploidization history and plant inulin production.</title>
        <authorList>
            <person name="Fan W."/>
            <person name="Wang S."/>
            <person name="Wang H."/>
            <person name="Wang A."/>
            <person name="Jiang F."/>
            <person name="Liu H."/>
            <person name="Zhao H."/>
            <person name="Xu D."/>
            <person name="Zhang Y."/>
        </authorList>
    </citation>
    <scope>NUCLEOTIDE SEQUENCE [LARGE SCALE GENOMIC DNA]</scope>
    <source>
        <strain evidence="2">cv. Niubang</strain>
    </source>
</reference>
<dbReference type="Proteomes" id="UP001055879">
    <property type="component" value="Linkage Group LG10"/>
</dbReference>
<organism evidence="1 2">
    <name type="scientific">Arctium lappa</name>
    <name type="common">Greater burdock</name>
    <name type="synonym">Lappa major</name>
    <dbReference type="NCBI Taxonomy" id="4217"/>
    <lineage>
        <taxon>Eukaryota</taxon>
        <taxon>Viridiplantae</taxon>
        <taxon>Streptophyta</taxon>
        <taxon>Embryophyta</taxon>
        <taxon>Tracheophyta</taxon>
        <taxon>Spermatophyta</taxon>
        <taxon>Magnoliopsida</taxon>
        <taxon>eudicotyledons</taxon>
        <taxon>Gunneridae</taxon>
        <taxon>Pentapetalae</taxon>
        <taxon>asterids</taxon>
        <taxon>campanulids</taxon>
        <taxon>Asterales</taxon>
        <taxon>Asteraceae</taxon>
        <taxon>Carduoideae</taxon>
        <taxon>Cardueae</taxon>
        <taxon>Arctiinae</taxon>
        <taxon>Arctium</taxon>
    </lineage>
</organism>
<dbReference type="EMBL" id="CM042056">
    <property type="protein sequence ID" value="KAI3697318.1"/>
    <property type="molecule type" value="Genomic_DNA"/>
</dbReference>
<accession>A0ACB8ZI77</accession>
<reference evidence="2" key="1">
    <citation type="journal article" date="2022" name="Mol. Ecol. Resour.">
        <title>The genomes of chicory, endive, great burdock and yacon provide insights into Asteraceae palaeo-polyploidization history and plant inulin production.</title>
        <authorList>
            <person name="Fan W."/>
            <person name="Wang S."/>
            <person name="Wang H."/>
            <person name="Wang A."/>
            <person name="Jiang F."/>
            <person name="Liu H."/>
            <person name="Zhao H."/>
            <person name="Xu D."/>
            <person name="Zhang Y."/>
        </authorList>
    </citation>
    <scope>NUCLEOTIDE SEQUENCE [LARGE SCALE GENOMIC DNA]</scope>
    <source>
        <strain evidence="2">cv. Niubang</strain>
    </source>
</reference>
<protein>
    <submittedName>
        <fullName evidence="1">Uncharacterized protein</fullName>
    </submittedName>
</protein>
<evidence type="ECO:0000313" key="1">
    <source>
        <dbReference type="EMBL" id="KAI3697318.1"/>
    </source>
</evidence>
<keyword evidence="2" id="KW-1185">Reference proteome</keyword>
<sequence>MKLHKTRDKIFDDIFEEHEGRTRDGQAQEEDLLEVLLKIKQEGGLEFPITNNNIKAIFVDIFGGGTDTSSITIEWAMTELIKHPSVMEKVQKEVREAFQKKREITELDIQGLSYLQSVIKETLRLHPPLPMLLPRVCREQCKIGGYDIPIKMKVIINAWACSTDPEFWEDPESFRPERFENTSVDFKGTNYHYIPFGSGRRMCPGITFGLVSVELFLAQMLYNFDWKLADGSNPLDIDMMEAEGTFAAKKIHLHLIPTSYAPNN</sequence>
<comment type="caution">
    <text evidence="1">The sequence shown here is derived from an EMBL/GenBank/DDBJ whole genome shotgun (WGS) entry which is preliminary data.</text>
</comment>
<evidence type="ECO:0000313" key="2">
    <source>
        <dbReference type="Proteomes" id="UP001055879"/>
    </source>
</evidence>